<dbReference type="GO" id="GO:0016887">
    <property type="term" value="F:ATP hydrolysis activity"/>
    <property type="evidence" value="ECO:0007669"/>
    <property type="project" value="InterPro"/>
</dbReference>
<gene>
    <name evidence="12" type="ORF">H2LOC_000275</name>
</gene>
<feature type="transmembrane region" description="Helical" evidence="9">
    <location>
        <begin position="166"/>
        <end position="188"/>
    </location>
</feature>
<dbReference type="PANTHER" id="PTHR43394">
    <property type="entry name" value="ATP-DEPENDENT PERMEASE MDL1, MITOCHONDRIAL"/>
    <property type="match status" value="1"/>
</dbReference>
<dbReference type="KEGG" id="mhey:H2LOC_000275"/>
<keyword evidence="6 12" id="KW-0067">ATP-binding</keyword>
<dbReference type="SUPFAM" id="SSF52540">
    <property type="entry name" value="P-loop containing nucleoside triphosphate hydrolases"/>
    <property type="match status" value="1"/>
</dbReference>
<dbReference type="GO" id="GO:0015421">
    <property type="term" value="F:ABC-type oligopeptide transporter activity"/>
    <property type="evidence" value="ECO:0007669"/>
    <property type="project" value="TreeGrafter"/>
</dbReference>
<dbReference type="PANTHER" id="PTHR43394:SF1">
    <property type="entry name" value="ATP-BINDING CASSETTE SUB-FAMILY B MEMBER 10, MITOCHONDRIAL"/>
    <property type="match status" value="1"/>
</dbReference>
<dbReference type="Pfam" id="PF00664">
    <property type="entry name" value="ABC_membrane"/>
    <property type="match status" value="1"/>
</dbReference>
<keyword evidence="4 9" id="KW-0812">Transmembrane</keyword>
<evidence type="ECO:0000256" key="1">
    <source>
        <dbReference type="ARBA" id="ARBA00004651"/>
    </source>
</evidence>
<dbReference type="PROSITE" id="PS00211">
    <property type="entry name" value="ABC_TRANSPORTER_1"/>
    <property type="match status" value="1"/>
</dbReference>
<feature type="domain" description="ABC transmembrane type-1" evidence="11">
    <location>
        <begin position="25"/>
        <end position="309"/>
    </location>
</feature>
<keyword evidence="8 9" id="KW-0472">Membrane</keyword>
<dbReference type="PROSITE" id="PS50929">
    <property type="entry name" value="ABC_TM1F"/>
    <property type="match status" value="1"/>
</dbReference>
<keyword evidence="7 9" id="KW-1133">Transmembrane helix</keyword>
<dbReference type="SUPFAM" id="SSF90123">
    <property type="entry name" value="ABC transporter transmembrane region"/>
    <property type="match status" value="1"/>
</dbReference>
<evidence type="ECO:0000256" key="7">
    <source>
        <dbReference type="ARBA" id="ARBA00022989"/>
    </source>
</evidence>
<dbReference type="EMBL" id="CP046052">
    <property type="protein sequence ID" value="QGM44260.1"/>
    <property type="molecule type" value="Genomic_DNA"/>
</dbReference>
<dbReference type="Gene3D" id="1.20.1560.10">
    <property type="entry name" value="ABC transporter type 1, transmembrane domain"/>
    <property type="match status" value="1"/>
</dbReference>
<evidence type="ECO:0000259" key="11">
    <source>
        <dbReference type="PROSITE" id="PS50929"/>
    </source>
</evidence>
<feature type="transmembrane region" description="Helical" evidence="9">
    <location>
        <begin position="61"/>
        <end position="79"/>
    </location>
</feature>
<dbReference type="OrthoDB" id="9804259at2"/>
<dbReference type="AlphaFoldDB" id="A0A6B8KCT8"/>
<dbReference type="PROSITE" id="PS50893">
    <property type="entry name" value="ABC_TRANSPORTER_2"/>
    <property type="match status" value="1"/>
</dbReference>
<dbReference type="InterPro" id="IPR027417">
    <property type="entry name" value="P-loop_NTPase"/>
</dbReference>
<evidence type="ECO:0000313" key="13">
    <source>
        <dbReference type="Proteomes" id="UP000309061"/>
    </source>
</evidence>
<dbReference type="SMART" id="SM00382">
    <property type="entry name" value="AAA"/>
    <property type="match status" value="1"/>
</dbReference>
<dbReference type="Gene3D" id="3.40.50.300">
    <property type="entry name" value="P-loop containing nucleotide triphosphate hydrolases"/>
    <property type="match status" value="1"/>
</dbReference>
<reference evidence="12 13" key="1">
    <citation type="submission" date="2019-11" db="EMBL/GenBank/DDBJ databases">
        <title>The genome sequence of Methylocystis heyeri.</title>
        <authorList>
            <person name="Oshkin I.Y."/>
            <person name="Miroshnikov K."/>
            <person name="Dedysh S.N."/>
        </authorList>
    </citation>
    <scope>NUCLEOTIDE SEQUENCE [LARGE SCALE GENOMIC DNA]</scope>
    <source>
        <strain evidence="12 13">H2</strain>
    </source>
</reference>
<evidence type="ECO:0000256" key="2">
    <source>
        <dbReference type="ARBA" id="ARBA00005417"/>
    </source>
</evidence>
<evidence type="ECO:0000313" key="12">
    <source>
        <dbReference type="EMBL" id="QGM44260.1"/>
    </source>
</evidence>
<dbReference type="InterPro" id="IPR003439">
    <property type="entry name" value="ABC_transporter-like_ATP-bd"/>
</dbReference>
<evidence type="ECO:0000256" key="4">
    <source>
        <dbReference type="ARBA" id="ARBA00022692"/>
    </source>
</evidence>
<comment type="subcellular location">
    <subcellularLocation>
        <location evidence="1">Cell membrane</location>
        <topology evidence="1">Multi-pass membrane protein</topology>
    </subcellularLocation>
</comment>
<dbReference type="FunFam" id="3.40.50.300:FF:000287">
    <property type="entry name" value="Multidrug ABC transporter ATP-binding protein"/>
    <property type="match status" value="1"/>
</dbReference>
<sequence length="594" mass="64408">MSFSLHLATLRFALRYWLLSPRLFALILGARLLSNAIDLSVPIASGRLVDSLVDSNRGGDAPLLALATLIALVVGFHLCRKTFGLALVPLVTTGMEALTRDAYAKVQRFSSDWHANAFAGATVRKITRAMWAFDQLSDTLIFGLVPACLVVLGATATLAWRWPQLGLVVAFGVATFLVVAVSLSLGWVAPAGRANQALDSRVAARLADTITGNPVVRDFAAETREDQAFAQLMREWRNAARVNWYRDSVAEGAQTAVMIAVQVALLGAGVCFWREERLSSGDVVSLIGLQGLLNGYLRDFGSHLRNFQKCVNDMEDVVRFADAAPDVLDAPGAAPLEVTAGRIVFDKVRFRYPNAARPVYDGLDLVIEPGERVGLVGASGAGKSTLVRLLQRAYNLESGAIRIDGQNIALVTLASLRRAIGIVAQDPVLFHRSLAENIAFGRPGATREEMRAAARRAHADIFIEGLADGYDTLVGERGVKLSGGERQRVAIARAILADNPILVLDEATSSLDSLSELHIRAAIEELSRGRTTLVVAHRLSTVQRLDRILVFEKGRIVEDGSHADLLRRPGGAYRRLFETQSSGMAIDRPLEHID</sequence>
<dbReference type="GO" id="GO:0005524">
    <property type="term" value="F:ATP binding"/>
    <property type="evidence" value="ECO:0007669"/>
    <property type="project" value="UniProtKB-KW"/>
</dbReference>
<dbReference type="InterPro" id="IPR003593">
    <property type="entry name" value="AAA+_ATPase"/>
</dbReference>
<dbReference type="Pfam" id="PF00005">
    <property type="entry name" value="ABC_tran"/>
    <property type="match status" value="1"/>
</dbReference>
<keyword evidence="5" id="KW-0547">Nucleotide-binding</keyword>
<feature type="transmembrane region" description="Helical" evidence="9">
    <location>
        <begin position="140"/>
        <end position="160"/>
    </location>
</feature>
<protein>
    <submittedName>
        <fullName evidence="12">ATP-binding cassette domain-containing protein</fullName>
    </submittedName>
</protein>
<dbReference type="RefSeq" id="WP_136494569.1">
    <property type="nucleotide sequence ID" value="NZ_CP046052.1"/>
</dbReference>
<keyword evidence="3" id="KW-0813">Transport</keyword>
<dbReference type="InterPro" id="IPR039421">
    <property type="entry name" value="Type_1_exporter"/>
</dbReference>
<evidence type="ECO:0000256" key="3">
    <source>
        <dbReference type="ARBA" id="ARBA00022448"/>
    </source>
</evidence>
<dbReference type="InterPro" id="IPR017871">
    <property type="entry name" value="ABC_transporter-like_CS"/>
</dbReference>
<comment type="similarity">
    <text evidence="2">Belongs to the ABC transporter superfamily.</text>
</comment>
<feature type="domain" description="ABC transporter" evidence="10">
    <location>
        <begin position="343"/>
        <end position="578"/>
    </location>
</feature>
<dbReference type="Proteomes" id="UP000309061">
    <property type="component" value="Chromosome"/>
</dbReference>
<dbReference type="InterPro" id="IPR011527">
    <property type="entry name" value="ABC1_TM_dom"/>
</dbReference>
<evidence type="ECO:0000256" key="8">
    <source>
        <dbReference type="ARBA" id="ARBA00023136"/>
    </source>
</evidence>
<evidence type="ECO:0000256" key="9">
    <source>
        <dbReference type="SAM" id="Phobius"/>
    </source>
</evidence>
<dbReference type="InterPro" id="IPR036640">
    <property type="entry name" value="ABC1_TM_sf"/>
</dbReference>
<feature type="transmembrane region" description="Helical" evidence="9">
    <location>
        <begin position="12"/>
        <end position="33"/>
    </location>
</feature>
<accession>A0A6B8KCT8</accession>
<keyword evidence="13" id="KW-1185">Reference proteome</keyword>
<evidence type="ECO:0000259" key="10">
    <source>
        <dbReference type="PROSITE" id="PS50893"/>
    </source>
</evidence>
<organism evidence="12 13">
    <name type="scientific">Methylocystis heyeri</name>
    <dbReference type="NCBI Taxonomy" id="391905"/>
    <lineage>
        <taxon>Bacteria</taxon>
        <taxon>Pseudomonadati</taxon>
        <taxon>Pseudomonadota</taxon>
        <taxon>Alphaproteobacteria</taxon>
        <taxon>Hyphomicrobiales</taxon>
        <taxon>Methylocystaceae</taxon>
        <taxon>Methylocystis</taxon>
    </lineage>
</organism>
<name>A0A6B8KCT8_9HYPH</name>
<evidence type="ECO:0000256" key="6">
    <source>
        <dbReference type="ARBA" id="ARBA00022840"/>
    </source>
</evidence>
<proteinExistence type="inferred from homology"/>
<evidence type="ECO:0000256" key="5">
    <source>
        <dbReference type="ARBA" id="ARBA00022741"/>
    </source>
</evidence>
<dbReference type="GO" id="GO:0005886">
    <property type="term" value="C:plasma membrane"/>
    <property type="evidence" value="ECO:0007669"/>
    <property type="project" value="UniProtKB-SubCell"/>
</dbReference>